<evidence type="ECO:0000313" key="8">
    <source>
        <dbReference type="EMBL" id="KAK6925076.1"/>
    </source>
</evidence>
<dbReference type="FunFam" id="1.20.5.110:FF:000031">
    <property type="entry name" value="SNAP25 homologous protein SNAP33"/>
    <property type="match status" value="1"/>
</dbReference>
<evidence type="ECO:0000256" key="5">
    <source>
        <dbReference type="ARBA" id="ARBA00023136"/>
    </source>
</evidence>
<feature type="compositionally biased region" description="Polar residues" evidence="6">
    <location>
        <begin position="19"/>
        <end position="35"/>
    </location>
</feature>
<dbReference type="CDD" id="cd15861">
    <property type="entry name" value="SNARE_SNAP25N_23N_29N_SEC9N"/>
    <property type="match status" value="1"/>
</dbReference>
<evidence type="ECO:0000256" key="6">
    <source>
        <dbReference type="SAM" id="MobiDB-lite"/>
    </source>
</evidence>
<keyword evidence="3" id="KW-0813">Transport</keyword>
<comment type="subcellular location">
    <subcellularLocation>
        <location evidence="1">Membrane</location>
    </subcellularLocation>
</comment>
<dbReference type="PROSITE" id="PS50192">
    <property type="entry name" value="T_SNARE"/>
    <property type="match status" value="1"/>
</dbReference>
<dbReference type="GO" id="GO:0016192">
    <property type="term" value="P:vesicle-mediated transport"/>
    <property type="evidence" value="ECO:0007669"/>
    <property type="project" value="UniProtKB-ARBA"/>
</dbReference>
<dbReference type="EMBL" id="JBAMMX010000016">
    <property type="protein sequence ID" value="KAK6925076.1"/>
    <property type="molecule type" value="Genomic_DNA"/>
</dbReference>
<dbReference type="GO" id="GO:0031201">
    <property type="term" value="C:SNARE complex"/>
    <property type="evidence" value="ECO:0007669"/>
    <property type="project" value="InterPro"/>
</dbReference>
<feature type="region of interest" description="Disordered" evidence="6">
    <location>
        <begin position="213"/>
        <end position="235"/>
    </location>
</feature>
<dbReference type="InterPro" id="IPR000727">
    <property type="entry name" value="T_SNARE_dom"/>
</dbReference>
<organism evidence="8 9">
    <name type="scientific">Dillenia turbinata</name>
    <dbReference type="NCBI Taxonomy" id="194707"/>
    <lineage>
        <taxon>Eukaryota</taxon>
        <taxon>Viridiplantae</taxon>
        <taxon>Streptophyta</taxon>
        <taxon>Embryophyta</taxon>
        <taxon>Tracheophyta</taxon>
        <taxon>Spermatophyta</taxon>
        <taxon>Magnoliopsida</taxon>
        <taxon>eudicotyledons</taxon>
        <taxon>Gunneridae</taxon>
        <taxon>Pentapetalae</taxon>
        <taxon>Dilleniales</taxon>
        <taxon>Dilleniaceae</taxon>
        <taxon>Dillenia</taxon>
    </lineage>
</organism>
<accession>A0AAN8V7Q2</accession>
<feature type="compositionally biased region" description="Basic residues" evidence="6">
    <location>
        <begin position="1"/>
        <end position="18"/>
    </location>
</feature>
<gene>
    <name evidence="8" type="ORF">RJ641_009402</name>
</gene>
<proteinExistence type="inferred from homology"/>
<dbReference type="SUPFAM" id="SSF58038">
    <property type="entry name" value="SNARE fusion complex"/>
    <property type="match status" value="2"/>
</dbReference>
<evidence type="ECO:0000256" key="4">
    <source>
        <dbReference type="ARBA" id="ARBA00022927"/>
    </source>
</evidence>
<dbReference type="PANTHER" id="PTHR19305:SF9">
    <property type="entry name" value="SYNAPTOSOMAL-ASSOCIATED PROTEIN 29"/>
    <property type="match status" value="1"/>
</dbReference>
<dbReference type="SMART" id="SM00397">
    <property type="entry name" value="t_SNARE"/>
    <property type="match status" value="2"/>
</dbReference>
<dbReference type="Proteomes" id="UP001370490">
    <property type="component" value="Unassembled WGS sequence"/>
</dbReference>
<evidence type="ECO:0000256" key="2">
    <source>
        <dbReference type="ARBA" id="ARBA00009480"/>
    </source>
</evidence>
<evidence type="ECO:0000259" key="7">
    <source>
        <dbReference type="PROSITE" id="PS50192"/>
    </source>
</evidence>
<dbReference type="GO" id="GO:0005484">
    <property type="term" value="F:SNAP receptor activity"/>
    <property type="evidence" value="ECO:0007669"/>
    <property type="project" value="InterPro"/>
</dbReference>
<comment type="similarity">
    <text evidence="2">Belongs to the SNAP-25 family.</text>
</comment>
<dbReference type="GO" id="GO:0015031">
    <property type="term" value="P:protein transport"/>
    <property type="evidence" value="ECO:0007669"/>
    <property type="project" value="UniProtKB-KW"/>
</dbReference>
<dbReference type="PANTHER" id="PTHR19305">
    <property type="entry name" value="SYNAPTOSOMAL ASSOCIATED PROTEIN"/>
    <property type="match status" value="1"/>
</dbReference>
<comment type="caution">
    <text evidence="8">The sequence shown here is derived from an EMBL/GenBank/DDBJ whole genome shotgun (WGS) entry which is preliminary data.</text>
</comment>
<name>A0AAN8V7Q2_9MAGN</name>
<keyword evidence="9" id="KW-1185">Reference proteome</keyword>
<evidence type="ECO:0000313" key="9">
    <source>
        <dbReference type="Proteomes" id="UP001370490"/>
    </source>
</evidence>
<protein>
    <recommendedName>
        <fullName evidence="7">t-SNARE coiled-coil homology domain-containing protein</fullName>
    </recommendedName>
</protein>
<reference evidence="8 9" key="1">
    <citation type="submission" date="2023-12" db="EMBL/GenBank/DDBJ databases">
        <title>A high-quality genome assembly for Dillenia turbinata (Dilleniales).</title>
        <authorList>
            <person name="Chanderbali A."/>
        </authorList>
    </citation>
    <scope>NUCLEOTIDE SEQUENCE [LARGE SCALE GENOMIC DNA]</scope>
    <source>
        <strain evidence="8">LSX21</strain>
        <tissue evidence="8">Leaf</tissue>
    </source>
</reference>
<keyword evidence="4" id="KW-0653">Protein transport</keyword>
<dbReference type="CDD" id="cd15841">
    <property type="entry name" value="SNARE_Qc"/>
    <property type="match status" value="1"/>
</dbReference>
<sequence length="310" mass="34389">MSHSKVGRFLKSPLHRGSNHSSVDSGINGSKNNPFDSDDELDSKKSLSPMRISDSEPVTTVPSSRAKLLDDYKEKGNFSSSAAISSSWGNRNRYKNDFRDDGGIENQSVQELENYAVYKSEETTKTLNNCLKIAEEMRGDATKTLTALHQQGEQITRTHLAAADMDKDLSKGEKLIGKLGGLFSKTWKPKKNRQITGPMIAAEDLLTRNSHLEQKERLGLTPAPGPRSKSRVAAVEPTNACEKIEVEKEKQDDALSNVSNILDELKIMAVDMGSEIGRQNKAIEHLHDDIKELDFRVEGANRRGRKLLGK</sequence>
<feature type="region of interest" description="Disordered" evidence="6">
    <location>
        <begin position="1"/>
        <end position="72"/>
    </location>
</feature>
<dbReference type="Gene3D" id="1.20.5.110">
    <property type="match status" value="2"/>
</dbReference>
<dbReference type="GO" id="GO:0005886">
    <property type="term" value="C:plasma membrane"/>
    <property type="evidence" value="ECO:0007669"/>
    <property type="project" value="TreeGrafter"/>
</dbReference>
<evidence type="ECO:0000256" key="1">
    <source>
        <dbReference type="ARBA" id="ARBA00004370"/>
    </source>
</evidence>
<keyword evidence="5" id="KW-0472">Membrane</keyword>
<dbReference type="InterPro" id="IPR044766">
    <property type="entry name" value="NPSN/SNAP25-like_N_SNARE"/>
</dbReference>
<feature type="domain" description="T-SNARE coiled-coil homology" evidence="7">
    <location>
        <begin position="245"/>
        <end position="307"/>
    </location>
</feature>
<dbReference type="AlphaFoldDB" id="A0AAN8V7Q2"/>
<evidence type="ECO:0000256" key="3">
    <source>
        <dbReference type="ARBA" id="ARBA00022448"/>
    </source>
</evidence>